<evidence type="ECO:0000313" key="8">
    <source>
        <dbReference type="Proteomes" id="UP000028547"/>
    </source>
</evidence>
<evidence type="ECO:0000256" key="4">
    <source>
        <dbReference type="ARBA" id="ARBA00023004"/>
    </source>
</evidence>
<evidence type="ECO:0000313" key="7">
    <source>
        <dbReference type="EMBL" id="KFA86724.1"/>
    </source>
</evidence>
<name>A0A084SE39_9BACT</name>
<accession>A0A084SE39</accession>
<dbReference type="RefSeq" id="WP_043414840.1">
    <property type="nucleotide sequence ID" value="NZ_JPMI01000426.1"/>
</dbReference>
<proteinExistence type="predicted"/>
<dbReference type="GO" id="GO:0051537">
    <property type="term" value="F:2 iron, 2 sulfur cluster binding"/>
    <property type="evidence" value="ECO:0007669"/>
    <property type="project" value="UniProtKB-KW"/>
</dbReference>
<dbReference type="SUPFAM" id="SSF55961">
    <property type="entry name" value="Bet v1-like"/>
    <property type="match status" value="1"/>
</dbReference>
<evidence type="ECO:0000259" key="6">
    <source>
        <dbReference type="PROSITE" id="PS51296"/>
    </source>
</evidence>
<comment type="caution">
    <text evidence="7">The sequence shown here is derived from an EMBL/GenBank/DDBJ whole genome shotgun (WGS) entry which is preliminary data.</text>
</comment>
<dbReference type="InterPro" id="IPR017941">
    <property type="entry name" value="Rieske_2Fe-2S"/>
</dbReference>
<dbReference type="PANTHER" id="PTHR21266:SF60">
    <property type="entry name" value="3-KETOSTEROID-9-ALPHA-MONOOXYGENASE, OXYGENASE COMPONENT"/>
    <property type="match status" value="1"/>
</dbReference>
<protein>
    <submittedName>
        <fullName evidence="7">(2Fe-2S)-binding protein</fullName>
    </submittedName>
</protein>
<dbReference type="AlphaFoldDB" id="A0A084SE39"/>
<dbReference type="InterPro" id="IPR036922">
    <property type="entry name" value="Rieske_2Fe-2S_sf"/>
</dbReference>
<evidence type="ECO:0000256" key="3">
    <source>
        <dbReference type="ARBA" id="ARBA00023002"/>
    </source>
</evidence>
<evidence type="ECO:0000256" key="1">
    <source>
        <dbReference type="ARBA" id="ARBA00022714"/>
    </source>
</evidence>
<dbReference type="InterPro" id="IPR050584">
    <property type="entry name" value="Cholesterol_7-desaturase"/>
</dbReference>
<dbReference type="PROSITE" id="PS51296">
    <property type="entry name" value="RIESKE"/>
    <property type="match status" value="1"/>
</dbReference>
<dbReference type="PANTHER" id="PTHR21266">
    <property type="entry name" value="IRON-SULFUR DOMAIN CONTAINING PROTEIN"/>
    <property type="match status" value="1"/>
</dbReference>
<keyword evidence="3" id="KW-0560">Oxidoreductase</keyword>
<evidence type="ECO:0000256" key="2">
    <source>
        <dbReference type="ARBA" id="ARBA00022723"/>
    </source>
</evidence>
<keyword evidence="2" id="KW-0479">Metal-binding</keyword>
<organism evidence="7 8">
    <name type="scientific">Archangium violaceum Cb vi76</name>
    <dbReference type="NCBI Taxonomy" id="1406225"/>
    <lineage>
        <taxon>Bacteria</taxon>
        <taxon>Pseudomonadati</taxon>
        <taxon>Myxococcota</taxon>
        <taxon>Myxococcia</taxon>
        <taxon>Myxococcales</taxon>
        <taxon>Cystobacterineae</taxon>
        <taxon>Archangiaceae</taxon>
        <taxon>Archangium</taxon>
    </lineage>
</organism>
<keyword evidence="1" id="KW-0001">2Fe-2S</keyword>
<feature type="domain" description="Rieske" evidence="6">
    <location>
        <begin position="24"/>
        <end position="125"/>
    </location>
</feature>
<dbReference type="Proteomes" id="UP000028547">
    <property type="component" value="Unassembled WGS sequence"/>
</dbReference>
<dbReference type="GO" id="GO:0016491">
    <property type="term" value="F:oxidoreductase activity"/>
    <property type="evidence" value="ECO:0007669"/>
    <property type="project" value="UniProtKB-KW"/>
</dbReference>
<dbReference type="CDD" id="cd03469">
    <property type="entry name" value="Rieske_RO_Alpha_N"/>
    <property type="match status" value="1"/>
</dbReference>
<gene>
    <name evidence="7" type="ORF">Q664_52555</name>
</gene>
<reference evidence="7 8" key="1">
    <citation type="submission" date="2014-07" db="EMBL/GenBank/DDBJ databases">
        <title>Draft Genome Sequence of Gephyronic Acid Producer, Cystobacter violaceus Strain Cb vi76.</title>
        <authorList>
            <person name="Stevens D.C."/>
            <person name="Young J."/>
            <person name="Carmichael R."/>
            <person name="Tan J."/>
            <person name="Taylor R.E."/>
        </authorList>
    </citation>
    <scope>NUCLEOTIDE SEQUENCE [LARGE SCALE GENOMIC DNA]</scope>
    <source>
        <strain evidence="7 8">Cb vi76</strain>
    </source>
</reference>
<dbReference type="Pfam" id="PF00355">
    <property type="entry name" value="Rieske"/>
    <property type="match status" value="1"/>
</dbReference>
<evidence type="ECO:0000256" key="5">
    <source>
        <dbReference type="ARBA" id="ARBA00023014"/>
    </source>
</evidence>
<dbReference type="GO" id="GO:0046872">
    <property type="term" value="F:metal ion binding"/>
    <property type="evidence" value="ECO:0007669"/>
    <property type="project" value="UniProtKB-KW"/>
</dbReference>
<dbReference type="SUPFAM" id="SSF50022">
    <property type="entry name" value="ISP domain"/>
    <property type="match status" value="1"/>
</dbReference>
<dbReference type="Gene3D" id="2.102.10.10">
    <property type="entry name" value="Rieske [2Fe-2S] iron-sulphur domain"/>
    <property type="match status" value="1"/>
</dbReference>
<keyword evidence="5" id="KW-0411">Iron-sulfur</keyword>
<dbReference type="EMBL" id="JPMI01000426">
    <property type="protein sequence ID" value="KFA86724.1"/>
    <property type="molecule type" value="Genomic_DNA"/>
</dbReference>
<keyword evidence="4" id="KW-0408">Iron</keyword>
<sequence>MAVNVVAWADPVRRSEPARLRSWYLACPSEALRPGQVMGWSLGGRELVLFRGQSGRVQALSAHCAHMGAHLGHGTVIGEHLRCPLHHWRFDGSGICRAVPGHADASGRPGQRAFPVVERYGAILVFNGPVSLFPPPEVGGPELRWRTGPPVTVGCSWLPIAANSFDIEHLRTVHHRELRDTPGVERVDPFTLRLRYTSRVIGTGLSDRFMKALSRDHIRVTITLHGGTLMSVESDLGRTRSALLAGFRPHAEGTSVLMSFATPPGRVPGMDSLRLAVSRWLFTSFLRRDLSVLDGMRFNPGAAAADPVLRHLLDFAAQLPEDTDDERG</sequence>